<sequence>MLAGELSASAVRIRCLRLLLPSPFPSSRRRVLLRFCRRFTTTGCAATAAARKDKVIVISGPTGAGKSRLALELAKKLQGEIISADSVQVYRGLDVGSAKPSKSERQEVPHHLVDILNPSDDYSVGKFFRDARQVTQDILNRGRVPIVVGGTGLYLRWYVYGKPDVPQASIEVASQVYSELAELERSDDWDAAVQLVVKAGDPKAQDLATNDWYRLRRSLEIIKASGLPPSAFQVPYDSFKEQSISNSTSSSSIDGSSTDVNSNDLDYEFNCFFLSSPRLDLYRSIDYRCEVMLSESPGFLLEAKMLLDMGLLPNSNSATRAIGYRQAMEYLLSCKHQGGRSSPGEFHAFLADFQKASRNFAKRQMTWFRNERIYHWLDASKPMERVLNFVHDAYHDQSKNLIVPESLGMPRDASSRQELAQLKKYRAKNRHFVNRDACYDIIEWITQTQSESMVSLSARKEARSGRRRRKRKPLIHSMDSALMGYYLLPFLLIIVAGVWLRSRKRKNNNQKKKLAPPGPWQLPFIGNLHQLVLLSITTHLPPHQLVRRLAREHGPVMRLRLGEVTTVYLSSARAAEQAMKVHDVACATRPFSAVGEIIHYGCKNLVFLPYGEEWRRLRKLCVVELLSARRVLSFRSIRMEEVSNLVTRLETTSQQKERGQQSVDLKPLLLSLANVITSRSAFGMDSSRELNEEFVGIVEGVMGLFGAFGLSKMFPSLKFLPVISGFRSRVMALHRAVDSVLNQVIRQHMVARTRKVHGDDVTEDLVDILLNLQLDNADQAFPLTMDSVKAVLLDIFIGGTDSTAVTIEWAMSEMMKNPGVMARAQAEVRSVFSDRVSEEGLGELVYLNAVINETLRLHPPGPMLPRQNQEKLEIDGFEIPAKTPIMVNVWAMGRDPSYWPEAEKFDPDRFLGSSIDYRGTHFTFLPFGAGRRMCPGIQFGMVTVQLALANLLFHFDWKLPHGMKPEDLDMREVFKIGLKRKQNLCLIPVPVASRN</sequence>
<dbReference type="GO" id="GO:0016705">
    <property type="term" value="F:oxidoreductase activity, acting on paired donors, with incorporation or reduction of molecular oxygen"/>
    <property type="evidence" value="ECO:0007669"/>
    <property type="project" value="InterPro"/>
</dbReference>
<dbReference type="SUPFAM" id="SSF52540">
    <property type="entry name" value="P-loop containing nucleoside triphosphate hydrolases"/>
    <property type="match status" value="1"/>
</dbReference>
<keyword evidence="6 8" id="KW-0408">Iron</keyword>
<dbReference type="SUPFAM" id="SSF48264">
    <property type="entry name" value="Cytochrome P450"/>
    <property type="match status" value="1"/>
</dbReference>
<comment type="similarity">
    <text evidence="9">Belongs to the IPP transferase family.</text>
</comment>
<dbReference type="Proteomes" id="UP001154282">
    <property type="component" value="Unassembled WGS sequence"/>
</dbReference>
<keyword evidence="4 8" id="KW-0479">Metal-binding</keyword>
<dbReference type="PROSITE" id="PS00086">
    <property type="entry name" value="CYTOCHROME_P450"/>
    <property type="match status" value="1"/>
</dbReference>
<dbReference type="CDD" id="cd11072">
    <property type="entry name" value="CYP71-like"/>
    <property type="match status" value="1"/>
</dbReference>
<dbReference type="EMBL" id="CAMGYJ010000007">
    <property type="protein sequence ID" value="CAI0440993.1"/>
    <property type="molecule type" value="Genomic_DNA"/>
</dbReference>
<dbReference type="AlphaFoldDB" id="A0AAV0M2M5"/>
<dbReference type="Gene3D" id="1.10.20.140">
    <property type="match status" value="1"/>
</dbReference>
<evidence type="ECO:0000256" key="8">
    <source>
        <dbReference type="PIRSR" id="PIRSR602401-1"/>
    </source>
</evidence>
<evidence type="ECO:0000256" key="7">
    <source>
        <dbReference type="ARBA" id="ARBA00023033"/>
    </source>
</evidence>
<dbReference type="PRINTS" id="PR00385">
    <property type="entry name" value="P450"/>
</dbReference>
<dbReference type="GO" id="GO:0052381">
    <property type="term" value="F:tRNA dimethylallyltransferase activity"/>
    <property type="evidence" value="ECO:0007669"/>
    <property type="project" value="InterPro"/>
</dbReference>
<evidence type="ECO:0000256" key="3">
    <source>
        <dbReference type="ARBA" id="ARBA00022617"/>
    </source>
</evidence>
<dbReference type="InterPro" id="IPR027417">
    <property type="entry name" value="P-loop_NTPase"/>
</dbReference>
<reference evidence="11" key="1">
    <citation type="submission" date="2022-08" db="EMBL/GenBank/DDBJ databases">
        <authorList>
            <person name="Gutierrez-Valencia J."/>
        </authorList>
    </citation>
    <scope>NUCLEOTIDE SEQUENCE</scope>
</reference>
<evidence type="ECO:0000256" key="9">
    <source>
        <dbReference type="RuleBase" id="RU003785"/>
    </source>
</evidence>
<dbReference type="GO" id="GO:0004497">
    <property type="term" value="F:monooxygenase activity"/>
    <property type="evidence" value="ECO:0007669"/>
    <property type="project" value="UniProtKB-KW"/>
</dbReference>
<evidence type="ECO:0000256" key="10">
    <source>
        <dbReference type="SAM" id="Phobius"/>
    </source>
</evidence>
<evidence type="ECO:0000313" key="11">
    <source>
        <dbReference type="EMBL" id="CAI0440993.1"/>
    </source>
</evidence>
<dbReference type="PRINTS" id="PR00463">
    <property type="entry name" value="EP450I"/>
</dbReference>
<protein>
    <submittedName>
        <fullName evidence="11">Uncharacterized protein</fullName>
    </submittedName>
</protein>
<organism evidence="11 12">
    <name type="scientific">Linum tenue</name>
    <dbReference type="NCBI Taxonomy" id="586396"/>
    <lineage>
        <taxon>Eukaryota</taxon>
        <taxon>Viridiplantae</taxon>
        <taxon>Streptophyta</taxon>
        <taxon>Embryophyta</taxon>
        <taxon>Tracheophyta</taxon>
        <taxon>Spermatophyta</taxon>
        <taxon>Magnoliopsida</taxon>
        <taxon>eudicotyledons</taxon>
        <taxon>Gunneridae</taxon>
        <taxon>Pentapetalae</taxon>
        <taxon>rosids</taxon>
        <taxon>fabids</taxon>
        <taxon>Malpighiales</taxon>
        <taxon>Linaceae</taxon>
        <taxon>Linum</taxon>
    </lineage>
</organism>
<dbReference type="PANTHER" id="PTHR47955:SF8">
    <property type="entry name" value="CYTOCHROME P450 71D11-LIKE"/>
    <property type="match status" value="1"/>
</dbReference>
<keyword evidence="10" id="KW-1133">Transmembrane helix</keyword>
<evidence type="ECO:0000256" key="2">
    <source>
        <dbReference type="ARBA" id="ARBA00010617"/>
    </source>
</evidence>
<dbReference type="InterPro" id="IPR018022">
    <property type="entry name" value="IPT"/>
</dbReference>
<comment type="similarity">
    <text evidence="2">Belongs to the cytochrome P450 family.</text>
</comment>
<dbReference type="HAMAP" id="MF_00185">
    <property type="entry name" value="IPP_trans"/>
    <property type="match status" value="1"/>
</dbReference>
<keyword evidence="5" id="KW-0560">Oxidoreductase</keyword>
<feature type="transmembrane region" description="Helical" evidence="10">
    <location>
        <begin position="483"/>
        <end position="502"/>
    </location>
</feature>
<dbReference type="InterPro" id="IPR002401">
    <property type="entry name" value="Cyt_P450_E_grp-I"/>
</dbReference>
<keyword evidence="12" id="KW-1185">Reference proteome</keyword>
<keyword evidence="10" id="KW-0472">Membrane</keyword>
<dbReference type="NCBIfam" id="TIGR00174">
    <property type="entry name" value="miaA"/>
    <property type="match status" value="1"/>
</dbReference>
<dbReference type="Pfam" id="PF01715">
    <property type="entry name" value="IPPT"/>
    <property type="match status" value="1"/>
</dbReference>
<keyword evidence="7" id="KW-0503">Monooxygenase</keyword>
<comment type="cofactor">
    <cofactor evidence="1 8">
        <name>heme</name>
        <dbReference type="ChEBI" id="CHEBI:30413"/>
    </cofactor>
</comment>
<dbReference type="GO" id="GO:0005506">
    <property type="term" value="F:iron ion binding"/>
    <property type="evidence" value="ECO:0007669"/>
    <property type="project" value="InterPro"/>
</dbReference>
<keyword evidence="9" id="KW-0067">ATP-binding</keyword>
<dbReference type="Gene3D" id="3.40.50.300">
    <property type="entry name" value="P-loop containing nucleotide triphosphate hydrolases"/>
    <property type="match status" value="1"/>
</dbReference>
<gene>
    <name evidence="11" type="ORF">LITE_LOCUS26697</name>
</gene>
<dbReference type="GO" id="GO:0020037">
    <property type="term" value="F:heme binding"/>
    <property type="evidence" value="ECO:0007669"/>
    <property type="project" value="InterPro"/>
</dbReference>
<evidence type="ECO:0000256" key="5">
    <source>
        <dbReference type="ARBA" id="ARBA00023002"/>
    </source>
</evidence>
<keyword evidence="10" id="KW-0812">Transmembrane</keyword>
<evidence type="ECO:0000256" key="6">
    <source>
        <dbReference type="ARBA" id="ARBA00023004"/>
    </source>
</evidence>
<keyword evidence="9" id="KW-0808">Transferase</keyword>
<dbReference type="FunFam" id="1.10.630.10:FF:000043">
    <property type="entry name" value="Cytochrome P450 99A2"/>
    <property type="match status" value="1"/>
</dbReference>
<dbReference type="Pfam" id="PF00067">
    <property type="entry name" value="p450"/>
    <property type="match status" value="1"/>
</dbReference>
<accession>A0AAV0M2M5</accession>
<evidence type="ECO:0000313" key="12">
    <source>
        <dbReference type="Proteomes" id="UP001154282"/>
    </source>
</evidence>
<dbReference type="GO" id="GO:0008033">
    <property type="term" value="P:tRNA processing"/>
    <property type="evidence" value="ECO:0007669"/>
    <property type="project" value="InterPro"/>
</dbReference>
<keyword evidence="3 8" id="KW-0349">Heme</keyword>
<name>A0AAV0M2M5_9ROSI</name>
<evidence type="ECO:0000256" key="4">
    <source>
        <dbReference type="ARBA" id="ARBA00022723"/>
    </source>
</evidence>
<feature type="binding site" description="axial binding residue" evidence="8">
    <location>
        <position position="934"/>
    </location>
    <ligand>
        <name>heme</name>
        <dbReference type="ChEBI" id="CHEBI:30413"/>
    </ligand>
    <ligandPart>
        <name>Fe</name>
        <dbReference type="ChEBI" id="CHEBI:18248"/>
    </ligandPart>
</feature>
<dbReference type="InterPro" id="IPR001128">
    <property type="entry name" value="Cyt_P450"/>
</dbReference>
<dbReference type="Gene3D" id="1.10.630.10">
    <property type="entry name" value="Cytochrome P450"/>
    <property type="match status" value="1"/>
</dbReference>
<proteinExistence type="inferred from homology"/>
<dbReference type="FunFam" id="1.10.20.140:FF:000007">
    <property type="entry name" value="tRNA dimethylallyltransferase 9"/>
    <property type="match status" value="1"/>
</dbReference>
<evidence type="ECO:0000256" key="1">
    <source>
        <dbReference type="ARBA" id="ARBA00001971"/>
    </source>
</evidence>
<dbReference type="InterPro" id="IPR036396">
    <property type="entry name" value="Cyt_P450_sf"/>
</dbReference>
<comment type="caution">
    <text evidence="11">The sequence shown here is derived from an EMBL/GenBank/DDBJ whole genome shotgun (WGS) entry which is preliminary data.</text>
</comment>
<dbReference type="GO" id="GO:0005524">
    <property type="term" value="F:ATP binding"/>
    <property type="evidence" value="ECO:0007669"/>
    <property type="project" value="UniProtKB-KW"/>
</dbReference>
<dbReference type="PANTHER" id="PTHR47955">
    <property type="entry name" value="CYTOCHROME P450 FAMILY 71 PROTEIN"/>
    <property type="match status" value="1"/>
</dbReference>
<keyword evidence="9" id="KW-0547">Nucleotide-binding</keyword>
<dbReference type="InterPro" id="IPR017972">
    <property type="entry name" value="Cyt_P450_CS"/>
</dbReference>